<evidence type="ECO:0000256" key="1">
    <source>
        <dbReference type="ARBA" id="ARBA00004141"/>
    </source>
</evidence>
<evidence type="ECO:0000259" key="9">
    <source>
        <dbReference type="Pfam" id="PF04893"/>
    </source>
</evidence>
<dbReference type="PROSITE" id="PS51125">
    <property type="entry name" value="NHL"/>
    <property type="match status" value="2"/>
</dbReference>
<feature type="transmembrane region" description="Helical" evidence="7">
    <location>
        <begin position="611"/>
        <end position="631"/>
    </location>
</feature>
<evidence type="ECO:0000256" key="4">
    <source>
        <dbReference type="ARBA" id="ARBA00022989"/>
    </source>
</evidence>
<evidence type="ECO:0000256" key="6">
    <source>
        <dbReference type="PROSITE-ProRule" id="PRU00504"/>
    </source>
</evidence>
<dbReference type="InterPro" id="IPR011042">
    <property type="entry name" value="6-blade_b-propeller_TolB-like"/>
</dbReference>
<keyword evidence="5 7" id="KW-0472">Membrane</keyword>
<evidence type="ECO:0000256" key="5">
    <source>
        <dbReference type="ARBA" id="ARBA00023136"/>
    </source>
</evidence>
<evidence type="ECO:0000256" key="8">
    <source>
        <dbReference type="SAM" id="SignalP"/>
    </source>
</evidence>
<dbReference type="Pfam" id="PF08450">
    <property type="entry name" value="SGL"/>
    <property type="match status" value="1"/>
</dbReference>
<dbReference type="InterPro" id="IPR050952">
    <property type="entry name" value="TRIM-NHL_E3_ligases"/>
</dbReference>
<feature type="transmembrane region" description="Helical" evidence="7">
    <location>
        <begin position="512"/>
        <end position="530"/>
    </location>
</feature>
<reference evidence="11 12" key="1">
    <citation type="submission" date="2021-04" db="EMBL/GenBank/DDBJ databases">
        <title>Draft genome sequence of Paenibacillus cisolokensis, LC2-13A.</title>
        <authorList>
            <person name="Uke A."/>
            <person name="Chhe C."/>
            <person name="Baramee S."/>
            <person name="Kosugi A."/>
        </authorList>
    </citation>
    <scope>NUCLEOTIDE SEQUENCE [LARGE SCALE GENOMIC DNA]</scope>
    <source>
        <strain evidence="11 12">LC2-13A</strain>
    </source>
</reference>
<dbReference type="Gene3D" id="2.120.10.30">
    <property type="entry name" value="TolB, C-terminal domain"/>
    <property type="match status" value="2"/>
</dbReference>
<keyword evidence="2 7" id="KW-0812">Transmembrane</keyword>
<comment type="subcellular location">
    <subcellularLocation>
        <location evidence="1">Membrane</location>
        <topology evidence="1">Multi-pass membrane protein</topology>
    </subcellularLocation>
</comment>
<dbReference type="EMBL" id="BOVJ01000107">
    <property type="protein sequence ID" value="GIQ64818.1"/>
    <property type="molecule type" value="Genomic_DNA"/>
</dbReference>
<feature type="signal peptide" evidence="8">
    <location>
        <begin position="1"/>
        <end position="23"/>
    </location>
</feature>
<accession>A0ABQ4NA36</accession>
<organism evidence="11 12">
    <name type="scientific">Paenibacillus cisolokensis</name>
    <dbReference type="NCBI Taxonomy" id="1658519"/>
    <lineage>
        <taxon>Bacteria</taxon>
        <taxon>Bacillati</taxon>
        <taxon>Bacillota</taxon>
        <taxon>Bacilli</taxon>
        <taxon>Bacillales</taxon>
        <taxon>Paenibacillaceae</taxon>
        <taxon>Paenibacillus</taxon>
    </lineage>
</organism>
<feature type="transmembrane region" description="Helical" evidence="7">
    <location>
        <begin position="448"/>
        <end position="466"/>
    </location>
</feature>
<keyword evidence="12" id="KW-1185">Reference proteome</keyword>
<evidence type="ECO:0000256" key="2">
    <source>
        <dbReference type="ARBA" id="ARBA00022692"/>
    </source>
</evidence>
<evidence type="ECO:0000256" key="7">
    <source>
        <dbReference type="SAM" id="Phobius"/>
    </source>
</evidence>
<dbReference type="PANTHER" id="PTHR24104">
    <property type="entry name" value="E3 UBIQUITIN-PROTEIN LIGASE NHLRC1-RELATED"/>
    <property type="match status" value="1"/>
</dbReference>
<comment type="caution">
    <text evidence="11">The sequence shown here is derived from an EMBL/GenBank/DDBJ whole genome shotgun (WGS) entry which is preliminary data.</text>
</comment>
<keyword evidence="8" id="KW-0732">Signal</keyword>
<dbReference type="RefSeq" id="WP_213529340.1">
    <property type="nucleotide sequence ID" value="NZ_BOVJ01000107.1"/>
</dbReference>
<evidence type="ECO:0000313" key="11">
    <source>
        <dbReference type="EMBL" id="GIQ64818.1"/>
    </source>
</evidence>
<dbReference type="InterPro" id="IPR013658">
    <property type="entry name" value="SGL"/>
</dbReference>
<evidence type="ECO:0000256" key="3">
    <source>
        <dbReference type="ARBA" id="ARBA00022737"/>
    </source>
</evidence>
<feature type="repeat" description="NHL" evidence="6">
    <location>
        <begin position="57"/>
        <end position="89"/>
    </location>
</feature>
<feature type="transmembrane region" description="Helical" evidence="7">
    <location>
        <begin position="550"/>
        <end position="567"/>
    </location>
</feature>
<sequence length="685" mass="76906">MRRTIAILFAMAILIGLAAPAHAGSDSYTYNYWGDAVPSPVPYTLLRTIDGESLGVGPLSNPQDLYVGPDGRVYIADTGNNRIVILDRNLNAVRVIAEFGNGGSADSFGQPEGVFVDHKGRIFVADTQNRRLVVLNADGTLLREIGAPETTLLRSGFRYTPIKVAVDKAERIYVVSRGSYEGIIEFDSDGRFVGFLGTNRVKFDPLDLFWKRISTKAQRDQMEQFIPLEFNNLDLDGKGFIYTTTSEEDASRPIKMLNPSGADILRAKGYFPPKGDIRAPQTGSRPGSSIFIDIAADEGGMYNALDSKRGRIFTYDKDGNLLYTFGSLGSERDQFRTPSAIDTIGNRMIVLDKDYNRISVFEPTRYGRLIREAVIALHNGESDKAAEAWEQVLQLNANFDVGYIGIGKSLLKNGDNRQAMAYFKLGNNREYYSEAFKRYRKEIVIERFGTFVTAAAAAAVLVFAVYRFSRRKIAAGSFYKEIGVLRNPFYTMIHPFNGFWEMKYEHKGRLKVALLILFGLAVVTIVKRQYSGFVVNFNNLSELNSLQELQYILLPFLLWCVANWSLTTLMDGEGTFKDIVMATGYALMPLVIVYIPQTLYSRVISGDESSFYYLLEAIAWIWFVGLLFVGTMTVHQFTAGKTFVTMLLTIIVIGILMFLGVLFFSMMQQMIGFIASIYRELTFRL</sequence>
<dbReference type="InterPro" id="IPR011990">
    <property type="entry name" value="TPR-like_helical_dom_sf"/>
</dbReference>
<evidence type="ECO:0008006" key="13">
    <source>
        <dbReference type="Google" id="ProtNLM"/>
    </source>
</evidence>
<gene>
    <name evidence="11" type="ORF">PACILC2_33860</name>
</gene>
<feature type="domain" description="Yip1" evidence="9">
    <location>
        <begin position="490"/>
        <end position="658"/>
    </location>
</feature>
<feature type="domain" description="SMP-30/Gluconolactonase/LRE-like region" evidence="10">
    <location>
        <begin position="70"/>
        <end position="150"/>
    </location>
</feature>
<dbReference type="CDD" id="cd05819">
    <property type="entry name" value="NHL"/>
    <property type="match status" value="1"/>
</dbReference>
<dbReference type="Proteomes" id="UP000680304">
    <property type="component" value="Unassembled WGS sequence"/>
</dbReference>
<dbReference type="InterPro" id="IPR001258">
    <property type="entry name" value="NHL_repeat"/>
</dbReference>
<proteinExistence type="predicted"/>
<feature type="chain" id="PRO_5047519824" description="Yip1 domain-containing protein" evidence="8">
    <location>
        <begin position="24"/>
        <end position="685"/>
    </location>
</feature>
<evidence type="ECO:0000313" key="12">
    <source>
        <dbReference type="Proteomes" id="UP000680304"/>
    </source>
</evidence>
<name>A0ABQ4NA36_9BACL</name>
<dbReference type="PANTHER" id="PTHR24104:SF25">
    <property type="entry name" value="PROTEIN LIN-41"/>
    <property type="match status" value="1"/>
</dbReference>
<keyword evidence="3" id="KW-0677">Repeat</keyword>
<feature type="repeat" description="NHL" evidence="6">
    <location>
        <begin position="99"/>
        <end position="138"/>
    </location>
</feature>
<keyword evidence="4 7" id="KW-1133">Transmembrane helix</keyword>
<dbReference type="Pfam" id="PF04893">
    <property type="entry name" value="Yip1"/>
    <property type="match status" value="1"/>
</dbReference>
<protein>
    <recommendedName>
        <fullName evidence="13">Yip1 domain-containing protein</fullName>
    </recommendedName>
</protein>
<feature type="transmembrane region" description="Helical" evidence="7">
    <location>
        <begin position="643"/>
        <end position="664"/>
    </location>
</feature>
<evidence type="ECO:0000259" key="10">
    <source>
        <dbReference type="Pfam" id="PF08450"/>
    </source>
</evidence>
<dbReference type="InterPro" id="IPR006977">
    <property type="entry name" value="Yip1_dom"/>
</dbReference>
<dbReference type="SUPFAM" id="SSF101898">
    <property type="entry name" value="NHL repeat"/>
    <property type="match status" value="1"/>
</dbReference>
<feature type="transmembrane region" description="Helical" evidence="7">
    <location>
        <begin position="579"/>
        <end position="599"/>
    </location>
</feature>
<dbReference type="SUPFAM" id="SSF48452">
    <property type="entry name" value="TPR-like"/>
    <property type="match status" value="1"/>
</dbReference>